<dbReference type="AlphaFoldDB" id="E4ZRN4"/>
<evidence type="ECO:0000256" key="1">
    <source>
        <dbReference type="SAM" id="SignalP"/>
    </source>
</evidence>
<feature type="domain" description="Tail specific protease" evidence="2">
    <location>
        <begin position="375"/>
        <end position="584"/>
    </location>
</feature>
<dbReference type="Pfam" id="PF23658">
    <property type="entry name" value="PDZ_CPAF_rel"/>
    <property type="match status" value="1"/>
</dbReference>
<feature type="chain" id="PRO_5003194859" evidence="1">
    <location>
        <begin position="24"/>
        <end position="854"/>
    </location>
</feature>
<dbReference type="PANTHER" id="PTHR37049">
    <property type="entry name" value="PEPTIDASE S41 FAMILY PROTEIN"/>
    <property type="match status" value="1"/>
</dbReference>
<dbReference type="HOGENOM" id="CLU_014251_1_0_1"/>
<feature type="domain" description="CPAF-like PDZ" evidence="3">
    <location>
        <begin position="163"/>
        <end position="283"/>
    </location>
</feature>
<reference evidence="5" key="1">
    <citation type="journal article" date="2011" name="Nat. Commun.">
        <title>Effector diversification within compartments of the Leptosphaeria maculans genome affected by Repeat-Induced Point mutations.</title>
        <authorList>
            <person name="Rouxel T."/>
            <person name="Grandaubert J."/>
            <person name="Hane J.K."/>
            <person name="Hoede C."/>
            <person name="van de Wouw A.P."/>
            <person name="Couloux A."/>
            <person name="Dominguez V."/>
            <person name="Anthouard V."/>
            <person name="Bally P."/>
            <person name="Bourras S."/>
            <person name="Cozijnsen A.J."/>
            <person name="Ciuffetti L.M."/>
            <person name="Degrave A."/>
            <person name="Dilmaghani A."/>
            <person name="Duret L."/>
            <person name="Fudal I."/>
            <person name="Goodwin S.B."/>
            <person name="Gout L."/>
            <person name="Glaser N."/>
            <person name="Linglin J."/>
            <person name="Kema G.H.J."/>
            <person name="Lapalu N."/>
            <person name="Lawrence C.B."/>
            <person name="May K."/>
            <person name="Meyer M."/>
            <person name="Ollivier B."/>
            <person name="Poulain J."/>
            <person name="Schoch C.L."/>
            <person name="Simon A."/>
            <person name="Spatafora J.W."/>
            <person name="Stachowiak A."/>
            <person name="Turgeon B.G."/>
            <person name="Tyler B.M."/>
            <person name="Vincent D."/>
            <person name="Weissenbach J."/>
            <person name="Amselem J."/>
            <person name="Quesneville H."/>
            <person name="Oliver R.P."/>
            <person name="Wincker P."/>
            <person name="Balesdent M.-H."/>
            <person name="Howlett B.J."/>
        </authorList>
    </citation>
    <scope>NUCLEOTIDE SEQUENCE [LARGE SCALE GENOMIC DNA]</scope>
    <source>
        <strain evidence="5">JN3 / isolate v23.1.3 / race Av1-4-5-6-7-8</strain>
    </source>
</reference>
<evidence type="ECO:0000313" key="4">
    <source>
        <dbReference type="EMBL" id="CBX93881.1"/>
    </source>
</evidence>
<keyword evidence="1" id="KW-0732">Signal</keyword>
<dbReference type="PANTHER" id="PTHR37049:SF5">
    <property type="entry name" value="TAIL SPECIFIC PROTEASE DOMAIN-CONTAINING PROTEIN"/>
    <property type="match status" value="1"/>
</dbReference>
<gene>
    <name evidence="4" type="ORF">LEMA_P035550.1</name>
</gene>
<feature type="signal peptide" evidence="1">
    <location>
        <begin position="1"/>
        <end position="23"/>
    </location>
</feature>
<dbReference type="STRING" id="985895.E4ZRN4"/>
<dbReference type="SUPFAM" id="SSF52096">
    <property type="entry name" value="ClpP/crotonase"/>
    <property type="match status" value="1"/>
</dbReference>
<organism evidence="5">
    <name type="scientific">Leptosphaeria maculans (strain JN3 / isolate v23.1.3 / race Av1-4-5-6-7-8)</name>
    <name type="common">Blackleg fungus</name>
    <name type="synonym">Phoma lingam</name>
    <dbReference type="NCBI Taxonomy" id="985895"/>
    <lineage>
        <taxon>Eukaryota</taxon>
        <taxon>Fungi</taxon>
        <taxon>Dikarya</taxon>
        <taxon>Ascomycota</taxon>
        <taxon>Pezizomycotina</taxon>
        <taxon>Dothideomycetes</taxon>
        <taxon>Pleosporomycetidae</taxon>
        <taxon>Pleosporales</taxon>
        <taxon>Pleosporineae</taxon>
        <taxon>Leptosphaeriaceae</taxon>
        <taxon>Plenodomus</taxon>
        <taxon>Plenodomus lingam/Leptosphaeria maculans species complex</taxon>
    </lineage>
</organism>
<sequence>MLLRVPVLAVSLWSVLILSTISSSTPVVRPKAVRIRQESPEPQSTACGDVIDSVNEGYAYFYAVDAYDCLMSVPFNTAVAQRFINYVNETLQFQSTLAYLKSPPVGYQQPAIDVEAQLQSIKNNVTTGLYTNQYQFEIDLQHLLYSTHDAHLNLVAGITAAFSFFAPFSITAASSDGTSLPQVYITEDVIKARDEGWKPSPIKTINKQDAVEYLTRVASLNSFGGIEAHADWNQLFHMPALDIRGDQSIWDGYINFYPGDEIDITVVNGTNYTDYWLALYNEPYATGPLTTGGDFYNYFVLGLLPASYDDSAEFYNPAYAVGTTPVGNSTTPDVAVNSWREVSSGAYPDPDVAQDGLAVIADGVVSGYYLRDLDAAVLSIPSFGQTGYAIGNFSAAVSYFISNVTTEGLTRVVIDLQQNTGGTVELAFSTFKRFFPNSMPFSGSRRRNHQLGNTLGEAYTAYFEAFESEDPRYNDFVADEWVISSRLDAATGQNFTSWAEYKGPVEEKGDSFSLTERYNLSSSVFDAALFEGWIPWGYTPEDPIEDYSQPFAAENIVLLTDGACSSTCALLVEMFTEVGVKTIVAGGRPTTGPMQAVGGNRGAAIYSADGLDFHLLALNSTEANDTVLATVPRLNEKGYRDSGVFTTVLGVNLRDQIRPNDTTPLQFKYEAADCRIFYTLANAYNMSRLWRDAVSASLDNPSLCVPGSTGFKNASKPAPKPLLTSPAVPLFNLSAPDDFLTAPTLDLSGGIEDPGHGAKSGRVTICFEEGCDQGSDCRQVLLSQCNKPGNQAVVERCVPIRKGQDFCPIGTTWKATQQHIMRRVGSPTKPGAFQKNDVSYTGPCEPNADKFCFK</sequence>
<dbReference type="InterPro" id="IPR056186">
    <property type="entry name" value="PDZ_CPAF-rel"/>
</dbReference>
<dbReference type="GeneID" id="13284432"/>
<dbReference type="OMA" id="FTSWAEY"/>
<dbReference type="GO" id="GO:0006508">
    <property type="term" value="P:proteolysis"/>
    <property type="evidence" value="ECO:0007669"/>
    <property type="project" value="InterPro"/>
</dbReference>
<evidence type="ECO:0000313" key="5">
    <source>
        <dbReference type="Proteomes" id="UP000002668"/>
    </source>
</evidence>
<keyword evidence="5" id="KW-1185">Reference proteome</keyword>
<evidence type="ECO:0000259" key="2">
    <source>
        <dbReference type="Pfam" id="PF03572"/>
    </source>
</evidence>
<dbReference type="Gene3D" id="3.90.226.10">
    <property type="entry name" value="2-enoyl-CoA Hydratase, Chain A, domain 1"/>
    <property type="match status" value="1"/>
</dbReference>
<dbReference type="GO" id="GO:0008236">
    <property type="term" value="F:serine-type peptidase activity"/>
    <property type="evidence" value="ECO:0007669"/>
    <property type="project" value="InterPro"/>
</dbReference>
<dbReference type="InParanoid" id="E4ZRN4"/>
<dbReference type="VEuPathDB" id="FungiDB:LEMA_P035550.1"/>
<dbReference type="InterPro" id="IPR005151">
    <property type="entry name" value="Tail-specific_protease"/>
</dbReference>
<accession>E4ZRN4</accession>
<dbReference type="RefSeq" id="XP_003837321.1">
    <property type="nucleotide sequence ID" value="XM_003837273.1"/>
</dbReference>
<dbReference type="OrthoDB" id="27214at2759"/>
<evidence type="ECO:0000259" key="3">
    <source>
        <dbReference type="Pfam" id="PF23658"/>
    </source>
</evidence>
<dbReference type="InterPro" id="IPR052766">
    <property type="entry name" value="S41A_metabolite_peptidase"/>
</dbReference>
<dbReference type="Proteomes" id="UP000002668">
    <property type="component" value="Genome"/>
</dbReference>
<dbReference type="eggNOG" id="ENOG502S90K">
    <property type="taxonomic scope" value="Eukaryota"/>
</dbReference>
<protein>
    <submittedName>
        <fullName evidence="4">Uncharacterized protein</fullName>
    </submittedName>
</protein>
<proteinExistence type="predicted"/>
<dbReference type="Pfam" id="PF03572">
    <property type="entry name" value="Peptidase_S41"/>
    <property type="match status" value="1"/>
</dbReference>
<dbReference type="EMBL" id="FP929116">
    <property type="protein sequence ID" value="CBX93881.1"/>
    <property type="molecule type" value="Genomic_DNA"/>
</dbReference>
<name>E4ZRN4_LEPMJ</name>
<dbReference type="InterPro" id="IPR029045">
    <property type="entry name" value="ClpP/crotonase-like_dom_sf"/>
</dbReference>